<evidence type="ECO:0000313" key="5">
    <source>
        <dbReference type="EMBL" id="KAL1301926.1"/>
    </source>
</evidence>
<dbReference type="GeneID" id="95976090"/>
<evidence type="ECO:0000256" key="3">
    <source>
        <dbReference type="RuleBase" id="RU361235"/>
    </source>
</evidence>
<dbReference type="EC" id="3.1.1.-" evidence="3"/>
<feature type="domain" description="Carboxylesterase type B" evidence="4">
    <location>
        <begin position="79"/>
        <end position="553"/>
    </location>
</feature>
<name>A0ABR3P8A6_9PEZI</name>
<dbReference type="Gene3D" id="3.40.50.1820">
    <property type="entry name" value="alpha/beta hydrolase"/>
    <property type="match status" value="1"/>
</dbReference>
<keyword evidence="3" id="KW-0732">Signal</keyword>
<evidence type="ECO:0000256" key="2">
    <source>
        <dbReference type="ARBA" id="ARBA00022801"/>
    </source>
</evidence>
<dbReference type="PANTHER" id="PTHR11559">
    <property type="entry name" value="CARBOXYLESTERASE"/>
    <property type="match status" value="1"/>
</dbReference>
<keyword evidence="2 3" id="KW-0378">Hydrolase</keyword>
<dbReference type="EMBL" id="JBFMKM010000012">
    <property type="protein sequence ID" value="KAL1301926.1"/>
    <property type="molecule type" value="Genomic_DNA"/>
</dbReference>
<sequence>MVPSFWKMQYLLPLALLAASAEAIPLKAPRWLPNSFWAAAFPPQGMPHTNVPNATTTQGADMPVIDLGYSVQKAFYHNEAVGYYEFTNIPYAAPPVGNLRWRAPQPPPVNRTTNVGGGTLGCYAGVAGWGRTAAYNLYNQGIDVSFLAALNGAGSYSEDCLKVDVYVPESVNKNKLWQKVPVIVDIHGGGYIGGHKGMVDPSGLLAAGVAAGQPFIFVAPNYRLGAFGFLGGAGVQADGVANAGLLDQRFALNWVKQYIWAFGGDPTRITVLGESAGASSIGFQLGAVGSYGPTPFGKAIIQSPAALPLSYAVATNDTQQFLAKLGVKDIGSARSMNTAAIQAANLALVGSASYGTDFFGPSVDNTFVKAPLPRIWLNGNFDRSIPLITAHNGNEGALFSPASVTSDAAFIAYVKTVYNGAPDHVINTIANQIYPSPSNSSSSLPYTTQAQRATVFVADAFVNCNSYALDKGSNGWNFNYNFNTPSQLDAIHGSDQLYNFYNNGSSPKVNATVAITMQSTFINFAYNGFAGAKNQPSMPRYGAAGQALSLTSTGYTVVADPVANARCQYLASYAPYVAK</sequence>
<dbReference type="InterPro" id="IPR050309">
    <property type="entry name" value="Type-B_Carboxylest/Lipase"/>
</dbReference>
<keyword evidence="6" id="KW-1185">Reference proteome</keyword>
<dbReference type="InterPro" id="IPR002018">
    <property type="entry name" value="CarbesteraseB"/>
</dbReference>
<feature type="chain" id="PRO_5044962338" description="Carboxylic ester hydrolase" evidence="3">
    <location>
        <begin position="24"/>
        <end position="579"/>
    </location>
</feature>
<dbReference type="RefSeq" id="XP_069198202.1">
    <property type="nucleotide sequence ID" value="XM_069341695.1"/>
</dbReference>
<evidence type="ECO:0000313" key="6">
    <source>
        <dbReference type="Proteomes" id="UP001562354"/>
    </source>
</evidence>
<accession>A0ABR3P8A6</accession>
<dbReference type="SUPFAM" id="SSF53474">
    <property type="entry name" value="alpha/beta-Hydrolases"/>
    <property type="match status" value="1"/>
</dbReference>
<comment type="similarity">
    <text evidence="1 3">Belongs to the type-B carboxylesterase/lipase family.</text>
</comment>
<dbReference type="Proteomes" id="UP001562354">
    <property type="component" value="Unassembled WGS sequence"/>
</dbReference>
<proteinExistence type="inferred from homology"/>
<reference evidence="5 6" key="1">
    <citation type="submission" date="2024-07" db="EMBL/GenBank/DDBJ databases">
        <title>Draft sequence of the Neodothiora populina.</title>
        <authorList>
            <person name="Drown D.D."/>
            <person name="Schuette U.S."/>
            <person name="Buechlein A.B."/>
            <person name="Rusch D.R."/>
            <person name="Winton L.W."/>
            <person name="Adams G.A."/>
        </authorList>
    </citation>
    <scope>NUCLEOTIDE SEQUENCE [LARGE SCALE GENOMIC DNA]</scope>
    <source>
        <strain evidence="5 6">CPC 39397</strain>
    </source>
</reference>
<evidence type="ECO:0000256" key="1">
    <source>
        <dbReference type="ARBA" id="ARBA00005964"/>
    </source>
</evidence>
<organism evidence="5 6">
    <name type="scientific">Neodothiora populina</name>
    <dbReference type="NCBI Taxonomy" id="2781224"/>
    <lineage>
        <taxon>Eukaryota</taxon>
        <taxon>Fungi</taxon>
        <taxon>Dikarya</taxon>
        <taxon>Ascomycota</taxon>
        <taxon>Pezizomycotina</taxon>
        <taxon>Dothideomycetes</taxon>
        <taxon>Dothideomycetidae</taxon>
        <taxon>Dothideales</taxon>
        <taxon>Dothioraceae</taxon>
        <taxon>Neodothiora</taxon>
    </lineage>
</organism>
<protein>
    <recommendedName>
        <fullName evidence="3">Carboxylic ester hydrolase</fullName>
        <ecNumber evidence="3">3.1.1.-</ecNumber>
    </recommendedName>
</protein>
<dbReference type="PROSITE" id="PS00122">
    <property type="entry name" value="CARBOXYLESTERASE_B_1"/>
    <property type="match status" value="1"/>
</dbReference>
<comment type="caution">
    <text evidence="5">The sequence shown here is derived from an EMBL/GenBank/DDBJ whole genome shotgun (WGS) entry which is preliminary data.</text>
</comment>
<feature type="signal peptide" evidence="3">
    <location>
        <begin position="1"/>
        <end position="23"/>
    </location>
</feature>
<dbReference type="InterPro" id="IPR019826">
    <property type="entry name" value="Carboxylesterase_B_AS"/>
</dbReference>
<dbReference type="InterPro" id="IPR029058">
    <property type="entry name" value="AB_hydrolase_fold"/>
</dbReference>
<evidence type="ECO:0000259" key="4">
    <source>
        <dbReference type="Pfam" id="PF00135"/>
    </source>
</evidence>
<gene>
    <name evidence="5" type="ORF">AAFC00_002388</name>
</gene>
<dbReference type="Pfam" id="PF00135">
    <property type="entry name" value="COesterase"/>
    <property type="match status" value="1"/>
</dbReference>